<dbReference type="PANTHER" id="PTHR22950:SF692">
    <property type="entry name" value="TRANSMEMBRANE AMINO ACID TRANSPORTER FAMILY PROTEIN"/>
    <property type="match status" value="1"/>
</dbReference>
<dbReference type="PaxDb" id="4081-Solyc03g063050.1.1"/>
<dbReference type="InterPro" id="IPR013057">
    <property type="entry name" value="AA_transpt_TM"/>
</dbReference>
<comment type="subcellular location">
    <subcellularLocation>
        <location evidence="1">Membrane</location>
        <topology evidence="1">Multi-pass membrane protein</topology>
    </subcellularLocation>
</comment>
<feature type="transmembrane region" description="Helical" evidence="9">
    <location>
        <begin position="215"/>
        <end position="232"/>
    </location>
</feature>
<dbReference type="Proteomes" id="UP000004994">
    <property type="component" value="Chromosome 3"/>
</dbReference>
<dbReference type="PANTHER" id="PTHR22950">
    <property type="entry name" value="AMINO ACID TRANSPORTER"/>
    <property type="match status" value="1"/>
</dbReference>
<keyword evidence="12" id="KW-1185">Reference proteome</keyword>
<protein>
    <recommendedName>
        <fullName evidence="10">Amino acid transporter transmembrane domain-containing protein</fullName>
    </recommendedName>
</protein>
<evidence type="ECO:0000313" key="12">
    <source>
        <dbReference type="Proteomes" id="UP000004994"/>
    </source>
</evidence>
<comment type="similarity">
    <text evidence="7">Belongs to the amino acid/polyamine transporter 2 family. Amino acid/auxin permease (AAAP) (TC 2.A.18.5) subfamily.</text>
</comment>
<keyword evidence="5 9" id="KW-1133">Transmembrane helix</keyword>
<evidence type="ECO:0000256" key="8">
    <source>
        <dbReference type="SAM" id="MobiDB-lite"/>
    </source>
</evidence>
<dbReference type="AlphaFoldDB" id="K4BH53"/>
<dbReference type="InParanoid" id="K4BH53"/>
<feature type="transmembrane region" description="Helical" evidence="9">
    <location>
        <begin position="238"/>
        <end position="258"/>
    </location>
</feature>
<organism evidence="11">
    <name type="scientific">Solanum lycopersicum</name>
    <name type="common">Tomato</name>
    <name type="synonym">Lycopersicon esculentum</name>
    <dbReference type="NCBI Taxonomy" id="4081"/>
    <lineage>
        <taxon>Eukaryota</taxon>
        <taxon>Viridiplantae</taxon>
        <taxon>Streptophyta</taxon>
        <taxon>Embryophyta</taxon>
        <taxon>Tracheophyta</taxon>
        <taxon>Spermatophyta</taxon>
        <taxon>Magnoliopsida</taxon>
        <taxon>eudicotyledons</taxon>
        <taxon>Gunneridae</taxon>
        <taxon>Pentapetalae</taxon>
        <taxon>asterids</taxon>
        <taxon>lamiids</taxon>
        <taxon>Solanales</taxon>
        <taxon>Solanaceae</taxon>
        <taxon>Solanoideae</taxon>
        <taxon>Solaneae</taxon>
        <taxon>Solanum</taxon>
        <taxon>Solanum subgen. Lycopersicon</taxon>
    </lineage>
</organism>
<feature type="region of interest" description="Disordered" evidence="8">
    <location>
        <begin position="113"/>
        <end position="133"/>
    </location>
</feature>
<dbReference type="Gramene" id="Solyc03g063050.1.1">
    <property type="protein sequence ID" value="Solyc03g063050.1.1"/>
    <property type="gene ID" value="Solyc03g063050.1"/>
</dbReference>
<dbReference type="OMA" id="CKAFISC"/>
<name>K4BH53_SOLLC</name>
<dbReference type="EnsemblPlants" id="Solyc03g063050.1.1">
    <property type="protein sequence ID" value="Solyc03g063050.1.1"/>
    <property type="gene ID" value="Solyc03g063050.1"/>
</dbReference>
<dbReference type="Pfam" id="PF01490">
    <property type="entry name" value="Aa_trans"/>
    <property type="match status" value="1"/>
</dbReference>
<evidence type="ECO:0000313" key="11">
    <source>
        <dbReference type="EnsemblPlants" id="Solyc03g063050.1.1"/>
    </source>
</evidence>
<dbReference type="GO" id="GO:0031090">
    <property type="term" value="C:organelle membrane"/>
    <property type="evidence" value="ECO:0007669"/>
    <property type="project" value="UniProtKB-ARBA"/>
</dbReference>
<dbReference type="HOGENOM" id="CLU_1047344_0_0_1"/>
<feature type="compositionally biased region" description="Basic and acidic residues" evidence="8">
    <location>
        <begin position="115"/>
        <end position="133"/>
    </location>
</feature>
<accession>K4BH53</accession>
<keyword evidence="4" id="KW-0029">Amino-acid transport</keyword>
<evidence type="ECO:0000259" key="10">
    <source>
        <dbReference type="Pfam" id="PF01490"/>
    </source>
</evidence>
<feature type="domain" description="Amino acid transporter transmembrane" evidence="10">
    <location>
        <begin position="139"/>
        <end position="242"/>
    </location>
</feature>
<evidence type="ECO:0000256" key="9">
    <source>
        <dbReference type="SAM" id="Phobius"/>
    </source>
</evidence>
<dbReference type="GO" id="GO:0006865">
    <property type="term" value="P:amino acid transport"/>
    <property type="evidence" value="ECO:0007669"/>
    <property type="project" value="UniProtKB-KW"/>
</dbReference>
<keyword evidence="2" id="KW-0813">Transport</keyword>
<proteinExistence type="inferred from homology"/>
<feature type="transmembrane region" description="Helical" evidence="9">
    <location>
        <begin position="170"/>
        <end position="194"/>
    </location>
</feature>
<feature type="transmembrane region" description="Helical" evidence="9">
    <location>
        <begin position="7"/>
        <end position="23"/>
    </location>
</feature>
<evidence type="ECO:0000256" key="7">
    <source>
        <dbReference type="ARBA" id="ARBA00049662"/>
    </source>
</evidence>
<evidence type="ECO:0000256" key="5">
    <source>
        <dbReference type="ARBA" id="ARBA00022989"/>
    </source>
</evidence>
<reference evidence="11" key="1">
    <citation type="journal article" date="2012" name="Nature">
        <title>The tomato genome sequence provides insights into fleshy fruit evolution.</title>
        <authorList>
            <consortium name="Tomato Genome Consortium"/>
        </authorList>
    </citation>
    <scope>NUCLEOTIDE SEQUENCE [LARGE SCALE GENOMIC DNA]</scope>
    <source>
        <strain evidence="11">cv. Heinz 1706</strain>
    </source>
</reference>
<evidence type="ECO:0000256" key="1">
    <source>
        <dbReference type="ARBA" id="ARBA00004141"/>
    </source>
</evidence>
<evidence type="ECO:0000256" key="4">
    <source>
        <dbReference type="ARBA" id="ARBA00022970"/>
    </source>
</evidence>
<keyword evidence="6 9" id="KW-0472">Membrane</keyword>
<evidence type="ECO:0000256" key="3">
    <source>
        <dbReference type="ARBA" id="ARBA00022692"/>
    </source>
</evidence>
<dbReference type="eggNOG" id="KOG1303">
    <property type="taxonomic scope" value="Eukaryota"/>
</dbReference>
<evidence type="ECO:0000256" key="2">
    <source>
        <dbReference type="ARBA" id="ARBA00022448"/>
    </source>
</evidence>
<keyword evidence="3 9" id="KW-0812">Transmembrane</keyword>
<reference evidence="11" key="2">
    <citation type="submission" date="2015-06" db="UniProtKB">
        <authorList>
            <consortium name="EnsemblPlants"/>
        </authorList>
    </citation>
    <scope>IDENTIFICATION</scope>
    <source>
        <strain evidence="11">cv. Heinz 1706</strain>
    </source>
</reference>
<evidence type="ECO:0000256" key="6">
    <source>
        <dbReference type="ARBA" id="ARBA00023136"/>
    </source>
</evidence>
<dbReference type="PhylomeDB" id="K4BH53"/>
<sequence>MIDHCKAFISCAHGLSLLVNYIYQTLLLMHMNPIIHEDFSALHIDLPILIILGTSCRKSMDIYSNVSSPSLDFVGAPSLSLLGSSFFGSSLIRRNTPEILPSLHNPLIPPEEEEKEAHKHISHDENPSNDARRIPISRQSSYGQAMVNGMNVLSGVGILSTPYAVKEGGWAGLSILFIFGVLSFYTGMLLRYCLDSQPGIVTYPDIGQAAFGTTGRIFVSALLTLTCLVSHIGDWRVIASVLVVLCLYWASLVDHVGFENKGTVHY</sequence>